<evidence type="ECO:0000256" key="2">
    <source>
        <dbReference type="SAM" id="Phobius"/>
    </source>
</evidence>
<dbReference type="AlphaFoldDB" id="C6HWC6"/>
<keyword evidence="4" id="KW-1185">Reference proteome</keyword>
<feature type="region of interest" description="Disordered" evidence="1">
    <location>
        <begin position="47"/>
        <end position="76"/>
    </location>
</feature>
<feature type="compositionally biased region" description="Pro residues" evidence="1">
    <location>
        <begin position="67"/>
        <end position="76"/>
    </location>
</feature>
<evidence type="ECO:0000313" key="3">
    <source>
        <dbReference type="EMBL" id="EES53104.1"/>
    </source>
</evidence>
<reference evidence="3 4" key="1">
    <citation type="journal article" date="2009" name="Appl. Environ. Microbiol.">
        <title>Community genomic and proteomic analyses of chemoautotrophic iron-oxidizing "Leptospirillum rubarum" (Group II) and "Leptospirillum ferrodiazotrophum" (Group III) bacteria in acid mine drainage biofilms.</title>
        <authorList>
            <person name="Goltsman D.S."/>
            <person name="Denef V.J."/>
            <person name="Singer S.W."/>
            <person name="VerBerkmoes N.C."/>
            <person name="Lefsrud M."/>
            <person name="Mueller R.S."/>
            <person name="Dick G.J."/>
            <person name="Sun C.L."/>
            <person name="Wheeler K.E."/>
            <person name="Zemla A."/>
            <person name="Baker B.J."/>
            <person name="Hauser L."/>
            <person name="Land M."/>
            <person name="Shah M.B."/>
            <person name="Thelen M.P."/>
            <person name="Hettich R.L."/>
            <person name="Banfield J.F."/>
        </authorList>
    </citation>
    <scope>NUCLEOTIDE SEQUENCE [LARGE SCALE GENOMIC DNA]</scope>
</reference>
<keyword evidence="2" id="KW-0472">Membrane</keyword>
<feature type="compositionally biased region" description="Basic and acidic residues" evidence="1">
    <location>
        <begin position="47"/>
        <end position="66"/>
    </location>
</feature>
<sequence>MDDVPSLPNMIVNYSIIIAGLVLTVFIISASFYFIVRHERQLNKRFPESEKKVDPWGYPLEEKKDSPPAPPGPSKS</sequence>
<keyword evidence="2" id="KW-1133">Transmembrane helix</keyword>
<feature type="transmembrane region" description="Helical" evidence="2">
    <location>
        <begin position="12"/>
        <end position="36"/>
    </location>
</feature>
<keyword evidence="2" id="KW-0812">Transmembrane</keyword>
<evidence type="ECO:0000313" key="4">
    <source>
        <dbReference type="Proteomes" id="UP000009374"/>
    </source>
</evidence>
<gene>
    <name evidence="3" type="ORF">UBAL3_80420054</name>
</gene>
<proteinExistence type="predicted"/>
<dbReference type="EMBL" id="GG693869">
    <property type="protein sequence ID" value="EES53104.1"/>
    <property type="molecule type" value="Genomic_DNA"/>
</dbReference>
<dbReference type="Proteomes" id="UP000009374">
    <property type="component" value="Unassembled WGS sequence"/>
</dbReference>
<organism evidence="3 4">
    <name type="scientific">Leptospirillum ferrodiazotrophum</name>
    <dbReference type="NCBI Taxonomy" id="412449"/>
    <lineage>
        <taxon>Bacteria</taxon>
        <taxon>Pseudomonadati</taxon>
        <taxon>Nitrospirota</taxon>
        <taxon>Nitrospiria</taxon>
        <taxon>Nitrospirales</taxon>
        <taxon>Nitrospiraceae</taxon>
        <taxon>Leptospirillum</taxon>
    </lineage>
</organism>
<protein>
    <submittedName>
        <fullName evidence="3">Uncharacterized protein</fullName>
    </submittedName>
</protein>
<evidence type="ECO:0000256" key="1">
    <source>
        <dbReference type="SAM" id="MobiDB-lite"/>
    </source>
</evidence>
<accession>C6HWC6</accession>
<name>C6HWC6_9BACT</name>